<dbReference type="PANTHER" id="PTHR39074:SF1">
    <property type="entry name" value="AGAP007547-PA"/>
    <property type="match status" value="1"/>
</dbReference>
<name>A0A210QNY1_MIZYE</name>
<keyword evidence="1" id="KW-1133">Transmembrane helix</keyword>
<keyword evidence="1" id="KW-0472">Membrane</keyword>
<evidence type="ECO:0000256" key="1">
    <source>
        <dbReference type="SAM" id="Phobius"/>
    </source>
</evidence>
<dbReference type="STRING" id="6573.A0A210QNY1"/>
<proteinExistence type="predicted"/>
<organism evidence="2 3">
    <name type="scientific">Mizuhopecten yessoensis</name>
    <name type="common">Japanese scallop</name>
    <name type="synonym">Patinopecten yessoensis</name>
    <dbReference type="NCBI Taxonomy" id="6573"/>
    <lineage>
        <taxon>Eukaryota</taxon>
        <taxon>Metazoa</taxon>
        <taxon>Spiralia</taxon>
        <taxon>Lophotrochozoa</taxon>
        <taxon>Mollusca</taxon>
        <taxon>Bivalvia</taxon>
        <taxon>Autobranchia</taxon>
        <taxon>Pteriomorphia</taxon>
        <taxon>Pectinida</taxon>
        <taxon>Pectinoidea</taxon>
        <taxon>Pectinidae</taxon>
        <taxon>Mizuhopecten</taxon>
    </lineage>
</organism>
<dbReference type="Proteomes" id="UP000242188">
    <property type="component" value="Unassembled WGS sequence"/>
</dbReference>
<dbReference type="AlphaFoldDB" id="A0A210QNY1"/>
<feature type="transmembrane region" description="Helical" evidence="1">
    <location>
        <begin position="78"/>
        <end position="99"/>
    </location>
</feature>
<accession>A0A210QNY1</accession>
<keyword evidence="1" id="KW-0812">Transmembrane</keyword>
<evidence type="ECO:0000313" key="2">
    <source>
        <dbReference type="EMBL" id="OWF50447.1"/>
    </source>
</evidence>
<evidence type="ECO:0000313" key="3">
    <source>
        <dbReference type="Proteomes" id="UP000242188"/>
    </source>
</evidence>
<dbReference type="PANTHER" id="PTHR39074">
    <property type="entry name" value="AGAP007547-PA"/>
    <property type="match status" value="1"/>
</dbReference>
<dbReference type="EMBL" id="NEDP02002599">
    <property type="protein sequence ID" value="OWF50447.1"/>
    <property type="molecule type" value="Genomic_DNA"/>
</dbReference>
<keyword evidence="3" id="KW-1185">Reference proteome</keyword>
<gene>
    <name evidence="2" type="ORF">KP79_PYT19369</name>
</gene>
<reference evidence="2 3" key="1">
    <citation type="journal article" date="2017" name="Nat. Ecol. Evol.">
        <title>Scallop genome provides insights into evolution of bilaterian karyotype and development.</title>
        <authorList>
            <person name="Wang S."/>
            <person name="Zhang J."/>
            <person name="Jiao W."/>
            <person name="Li J."/>
            <person name="Xun X."/>
            <person name="Sun Y."/>
            <person name="Guo X."/>
            <person name="Huan P."/>
            <person name="Dong B."/>
            <person name="Zhang L."/>
            <person name="Hu X."/>
            <person name="Sun X."/>
            <person name="Wang J."/>
            <person name="Zhao C."/>
            <person name="Wang Y."/>
            <person name="Wang D."/>
            <person name="Huang X."/>
            <person name="Wang R."/>
            <person name="Lv J."/>
            <person name="Li Y."/>
            <person name="Zhang Z."/>
            <person name="Liu B."/>
            <person name="Lu W."/>
            <person name="Hui Y."/>
            <person name="Liang J."/>
            <person name="Zhou Z."/>
            <person name="Hou R."/>
            <person name="Li X."/>
            <person name="Liu Y."/>
            <person name="Li H."/>
            <person name="Ning X."/>
            <person name="Lin Y."/>
            <person name="Zhao L."/>
            <person name="Xing Q."/>
            <person name="Dou J."/>
            <person name="Li Y."/>
            <person name="Mao J."/>
            <person name="Guo H."/>
            <person name="Dou H."/>
            <person name="Li T."/>
            <person name="Mu C."/>
            <person name="Jiang W."/>
            <person name="Fu Q."/>
            <person name="Fu X."/>
            <person name="Miao Y."/>
            <person name="Liu J."/>
            <person name="Yu Q."/>
            <person name="Li R."/>
            <person name="Liao H."/>
            <person name="Li X."/>
            <person name="Kong Y."/>
            <person name="Jiang Z."/>
            <person name="Chourrout D."/>
            <person name="Li R."/>
            <person name="Bao Z."/>
        </authorList>
    </citation>
    <scope>NUCLEOTIDE SEQUENCE [LARGE SCALE GENOMIC DNA]</scope>
    <source>
        <strain evidence="2 3">PY_sf001</strain>
    </source>
</reference>
<protein>
    <submittedName>
        <fullName evidence="2">Uncharacterized protein</fullName>
    </submittedName>
</protein>
<comment type="caution">
    <text evidence="2">The sequence shown here is derived from an EMBL/GenBank/DDBJ whole genome shotgun (WGS) entry which is preliminary data.</text>
</comment>
<dbReference type="OrthoDB" id="10015560at2759"/>
<feature type="transmembrane region" description="Helical" evidence="1">
    <location>
        <begin position="12"/>
        <end position="34"/>
    </location>
</feature>
<sequence length="110" mass="12708">MTWRTVAVSSAVGIATLLVIPYLHIGILHLMIWVPDKDPVDKANCRCTCWDTVFKGSYQNQNDIGYKHFYFNATLQTYVIWIITVCHMIALYEAVKYLWLTFTSGDIRTN</sequence>